<keyword evidence="4 5" id="KW-0472">Membrane</keyword>
<feature type="transmembrane region" description="Helical" evidence="5">
    <location>
        <begin position="142"/>
        <end position="164"/>
    </location>
</feature>
<evidence type="ECO:0000256" key="4">
    <source>
        <dbReference type="ARBA" id="ARBA00023136"/>
    </source>
</evidence>
<keyword evidence="7" id="KW-1185">Reference proteome</keyword>
<proteinExistence type="predicted"/>
<feature type="transmembrane region" description="Helical" evidence="5">
    <location>
        <begin position="27"/>
        <end position="46"/>
    </location>
</feature>
<keyword evidence="3 5" id="KW-1133">Transmembrane helix</keyword>
<dbReference type="Pfam" id="PF01027">
    <property type="entry name" value="Bax1-I"/>
    <property type="match status" value="1"/>
</dbReference>
<keyword evidence="2 5" id="KW-0812">Transmembrane</keyword>
<evidence type="ECO:0000313" key="6">
    <source>
        <dbReference type="EMBL" id="KEI71688.1"/>
    </source>
</evidence>
<evidence type="ECO:0000256" key="5">
    <source>
        <dbReference type="SAM" id="Phobius"/>
    </source>
</evidence>
<dbReference type="STRING" id="305900.GV64_13925"/>
<reference evidence="6 7" key="1">
    <citation type="submission" date="2014-06" db="EMBL/GenBank/DDBJ databases">
        <title>Whole Genome Sequences of Three Symbiotic Endozoicomonas Bacteria.</title>
        <authorList>
            <person name="Neave M.J."/>
            <person name="Apprill A."/>
            <person name="Voolstra C.R."/>
        </authorList>
    </citation>
    <scope>NUCLEOTIDE SEQUENCE [LARGE SCALE GENOMIC DNA]</scope>
    <source>
        <strain evidence="6 7">DSM 22380</strain>
    </source>
</reference>
<protein>
    <submittedName>
        <fullName evidence="6">Histidine kinase</fullName>
    </submittedName>
</protein>
<feature type="transmembrane region" description="Helical" evidence="5">
    <location>
        <begin position="200"/>
        <end position="219"/>
    </location>
</feature>
<organism evidence="6 7">
    <name type="scientific">Endozoicomonas elysicola</name>
    <dbReference type="NCBI Taxonomy" id="305900"/>
    <lineage>
        <taxon>Bacteria</taxon>
        <taxon>Pseudomonadati</taxon>
        <taxon>Pseudomonadota</taxon>
        <taxon>Gammaproteobacteria</taxon>
        <taxon>Oceanospirillales</taxon>
        <taxon>Endozoicomonadaceae</taxon>
        <taxon>Endozoicomonas</taxon>
    </lineage>
</organism>
<comment type="caution">
    <text evidence="6">The sequence shown here is derived from an EMBL/GenBank/DDBJ whole genome shotgun (WGS) entry which is preliminary data.</text>
</comment>
<dbReference type="GO" id="GO:0016301">
    <property type="term" value="F:kinase activity"/>
    <property type="evidence" value="ECO:0007669"/>
    <property type="project" value="UniProtKB-KW"/>
</dbReference>
<feature type="transmembrane region" description="Helical" evidence="5">
    <location>
        <begin position="58"/>
        <end position="81"/>
    </location>
</feature>
<feature type="transmembrane region" description="Helical" evidence="5">
    <location>
        <begin position="170"/>
        <end position="188"/>
    </location>
</feature>
<evidence type="ECO:0000313" key="7">
    <source>
        <dbReference type="Proteomes" id="UP000027997"/>
    </source>
</evidence>
<evidence type="ECO:0000256" key="2">
    <source>
        <dbReference type="ARBA" id="ARBA00022692"/>
    </source>
</evidence>
<dbReference type="Proteomes" id="UP000027997">
    <property type="component" value="Unassembled WGS sequence"/>
</dbReference>
<dbReference type="EMBL" id="JOJP01000001">
    <property type="protein sequence ID" value="KEI71688.1"/>
    <property type="molecule type" value="Genomic_DNA"/>
</dbReference>
<feature type="transmembrane region" description="Helical" evidence="5">
    <location>
        <begin position="114"/>
        <end position="135"/>
    </location>
</feature>
<evidence type="ECO:0000256" key="1">
    <source>
        <dbReference type="ARBA" id="ARBA00004141"/>
    </source>
</evidence>
<dbReference type="eggNOG" id="COG0670">
    <property type="taxonomic scope" value="Bacteria"/>
</dbReference>
<name>A0A081KC12_9GAMM</name>
<gene>
    <name evidence="6" type="ORF">GV64_13925</name>
</gene>
<keyword evidence="6" id="KW-0808">Transferase</keyword>
<comment type="subcellular location">
    <subcellularLocation>
        <location evidence="1">Membrane</location>
        <topology evidence="1">Multi-pass membrane protein</topology>
    </subcellularLocation>
</comment>
<evidence type="ECO:0000256" key="3">
    <source>
        <dbReference type="ARBA" id="ARBA00022989"/>
    </source>
</evidence>
<feature type="transmembrane region" description="Helical" evidence="5">
    <location>
        <begin position="88"/>
        <end position="108"/>
    </location>
</feature>
<accession>A0A081KC12</accession>
<dbReference type="InterPro" id="IPR006214">
    <property type="entry name" value="Bax_inhibitor_1-related"/>
</dbReference>
<sequence>MEMGQKRDFTEYLTLIFLKDRQVSKSVFNLVVGLVLMWGFLLNYWIVQYFPTEWLTALNPWVFLLLYFVMSGIGMGIMLYYELPLFSFIGYSIMTSTLGFLLNIYLGYFSGEEVIRAIQYTAWTTFGMIIAATLLPKLFLRLHTILVVIVSSVAVIEFGWIILFGQSGDFFHWIIAISMCGYIGYHWADMQDCGDTLDQAIDFGGLLYLAIINLFIRILELLRLSK</sequence>
<keyword evidence="6" id="KW-0418">Kinase</keyword>
<dbReference type="GO" id="GO:0016020">
    <property type="term" value="C:membrane"/>
    <property type="evidence" value="ECO:0007669"/>
    <property type="project" value="UniProtKB-SubCell"/>
</dbReference>
<dbReference type="AlphaFoldDB" id="A0A081KC12"/>